<accession>A0A4R1RNF1</accession>
<keyword evidence="2" id="KW-1185">Reference proteome</keyword>
<sequence>MAHIAPPYPLNTAKELYEYLNQKSLFNPDGNIKKSEFYINVANKHNTNNKIDAEGRFPYNYKYEKNVGEIQKYVKIVPFRRANISNDILTRFQTQKPTIYKLMQTFNETSNKVNFLEKKDKI</sequence>
<evidence type="ECO:0000313" key="1">
    <source>
        <dbReference type="EMBL" id="TCL67841.1"/>
    </source>
</evidence>
<gene>
    <name evidence="1" type="ORF">EV196_102404</name>
</gene>
<comment type="caution">
    <text evidence="1">The sequence shown here is derived from an EMBL/GenBank/DDBJ whole genome shotgun (WGS) entry which is preliminary data.</text>
</comment>
<proteinExistence type="predicted"/>
<dbReference type="OrthoDB" id="9801055at2"/>
<evidence type="ECO:0000313" key="2">
    <source>
        <dbReference type="Proteomes" id="UP000295455"/>
    </source>
</evidence>
<reference evidence="1 2" key="1">
    <citation type="submission" date="2019-03" db="EMBL/GenBank/DDBJ databases">
        <title>Genomic Encyclopedia of Type Strains, Phase IV (KMG-IV): sequencing the most valuable type-strain genomes for metagenomic binning, comparative biology and taxonomic classification.</title>
        <authorList>
            <person name="Goeker M."/>
        </authorList>
    </citation>
    <scope>NUCLEOTIDE SEQUENCE [LARGE SCALE GENOMIC DNA]</scope>
    <source>
        <strain evidence="1 2">DSM 18792</strain>
    </source>
</reference>
<protein>
    <submittedName>
        <fullName evidence="1">Uncharacterized protein</fullName>
    </submittedName>
</protein>
<name>A0A4R1RNF1_9FLAO</name>
<dbReference type="EMBL" id="SLUP01000002">
    <property type="protein sequence ID" value="TCL67841.1"/>
    <property type="molecule type" value="Genomic_DNA"/>
</dbReference>
<organism evidence="1 2">
    <name type="scientific">Mariniflexile fucanivorans</name>
    <dbReference type="NCBI Taxonomy" id="264023"/>
    <lineage>
        <taxon>Bacteria</taxon>
        <taxon>Pseudomonadati</taxon>
        <taxon>Bacteroidota</taxon>
        <taxon>Flavobacteriia</taxon>
        <taxon>Flavobacteriales</taxon>
        <taxon>Flavobacteriaceae</taxon>
        <taxon>Mariniflexile</taxon>
    </lineage>
</organism>
<dbReference type="Proteomes" id="UP000295455">
    <property type="component" value="Unassembled WGS sequence"/>
</dbReference>
<dbReference type="RefSeq" id="WP_132215876.1">
    <property type="nucleotide sequence ID" value="NZ_OX156936.1"/>
</dbReference>
<dbReference type="AlphaFoldDB" id="A0A4R1RNF1"/>